<name>A0A8J4SVD6_9TREM</name>
<evidence type="ECO:0000256" key="3">
    <source>
        <dbReference type="ARBA" id="ARBA00023136"/>
    </source>
</evidence>
<evidence type="ECO:0000256" key="1">
    <source>
        <dbReference type="ARBA" id="ARBA00022692"/>
    </source>
</evidence>
<organism evidence="5 6">
    <name type="scientific">Paragonimus heterotremus</name>
    <dbReference type="NCBI Taxonomy" id="100268"/>
    <lineage>
        <taxon>Eukaryota</taxon>
        <taxon>Metazoa</taxon>
        <taxon>Spiralia</taxon>
        <taxon>Lophotrochozoa</taxon>
        <taxon>Platyhelminthes</taxon>
        <taxon>Trematoda</taxon>
        <taxon>Digenea</taxon>
        <taxon>Plagiorchiida</taxon>
        <taxon>Troglotremata</taxon>
        <taxon>Troglotrematidae</taxon>
        <taxon>Paragonimus</taxon>
    </lineage>
</organism>
<feature type="transmembrane region" description="Helical" evidence="4">
    <location>
        <begin position="92"/>
        <end position="112"/>
    </location>
</feature>
<dbReference type="GO" id="GO:0022857">
    <property type="term" value="F:transmembrane transporter activity"/>
    <property type="evidence" value="ECO:0007669"/>
    <property type="project" value="InterPro"/>
</dbReference>
<feature type="transmembrane region" description="Helical" evidence="4">
    <location>
        <begin position="67"/>
        <end position="86"/>
    </location>
</feature>
<keyword evidence="6" id="KW-1185">Reference proteome</keyword>
<feature type="transmembrane region" description="Helical" evidence="4">
    <location>
        <begin position="419"/>
        <end position="441"/>
    </location>
</feature>
<feature type="transmembrane region" description="Helical" evidence="4">
    <location>
        <begin position="453"/>
        <end position="475"/>
    </location>
</feature>
<sequence>MVTHSDLSSYGPELQHPASAKVLMFPKYAKTAALVYSWFCLGLYSEILGPTLPTLMKQTNIDYQQMGTALSLRSVGLFSGSLLGGWTSDRWAWLRPGQLSLALLIAAVTNVLIPWVRTLPTLCIVLYVAGCSHGLLTTNGNPLLASIWGSEASGPFSLMHAGYGLGAAIAPLLAAPFTIHDESNATKNETINIQKNLVAFYGNASDSAIIDPTIPYNLVALVLLVCCGCFATFGGFRQCRIHCIRSRKNSKPGRCLKFTRTPENAVNDTTQTESCITRIRRRIQQLYQRTTRGVFVLLVCVFIMYFTIVGNERVFGKFMFSYAVFGPIQMSAQKGYLLNLIYWIGFGLARVITCFLALVMPVQLLLGLIVLGTVFSSAGLIFIPRTDSWFFAFTSVFSLFKSPLFPVTLAAINRSYAITGLLVLIVNVGSASGASLLQYAAGSLINIYGQSAFPYLVFATACVVLVAVVLLIFILRKLGDRFTLNKDQKNWEIGFPSEQNLNVLEDTLTSDASGPVKSSRV</sequence>
<keyword evidence="5" id="KW-0762">Sugar transport</keyword>
<evidence type="ECO:0000313" key="5">
    <source>
        <dbReference type="EMBL" id="KAF5399011.1"/>
    </source>
</evidence>
<dbReference type="PANTHER" id="PTHR23121:SF9">
    <property type="entry name" value="SODIUM-DEPENDENT GLUCOSE TRANSPORTER 1"/>
    <property type="match status" value="1"/>
</dbReference>
<feature type="transmembrane region" description="Helical" evidence="4">
    <location>
        <begin position="214"/>
        <end position="236"/>
    </location>
</feature>
<proteinExistence type="predicted"/>
<dbReference type="Pfam" id="PF07690">
    <property type="entry name" value="MFS_1"/>
    <property type="match status" value="1"/>
</dbReference>
<feature type="transmembrane region" description="Helical" evidence="4">
    <location>
        <begin position="364"/>
        <end position="383"/>
    </location>
</feature>
<feature type="transmembrane region" description="Helical" evidence="4">
    <location>
        <begin position="33"/>
        <end position="55"/>
    </location>
</feature>
<evidence type="ECO:0000256" key="2">
    <source>
        <dbReference type="ARBA" id="ARBA00022989"/>
    </source>
</evidence>
<dbReference type="EMBL" id="LUCH01004441">
    <property type="protein sequence ID" value="KAF5399011.1"/>
    <property type="molecule type" value="Genomic_DNA"/>
</dbReference>
<protein>
    <submittedName>
        <fullName evidence="5">Sodium-dependent glucose transporter 1</fullName>
    </submittedName>
</protein>
<keyword evidence="5" id="KW-0813">Transport</keyword>
<evidence type="ECO:0000256" key="4">
    <source>
        <dbReference type="SAM" id="Phobius"/>
    </source>
</evidence>
<accession>A0A8J4SVD6</accession>
<feature type="transmembrane region" description="Helical" evidence="4">
    <location>
        <begin position="290"/>
        <end position="309"/>
    </location>
</feature>
<feature type="transmembrane region" description="Helical" evidence="4">
    <location>
        <begin position="389"/>
        <end position="412"/>
    </location>
</feature>
<keyword evidence="3 4" id="KW-0472">Membrane</keyword>
<dbReference type="PANTHER" id="PTHR23121">
    <property type="entry name" value="SODIUM-DEPENDENT GLUCOSE TRANSPORTER 1"/>
    <property type="match status" value="1"/>
</dbReference>
<feature type="transmembrane region" description="Helical" evidence="4">
    <location>
        <begin position="119"/>
        <end position="136"/>
    </location>
</feature>
<dbReference type="SUPFAM" id="SSF103473">
    <property type="entry name" value="MFS general substrate transporter"/>
    <property type="match status" value="1"/>
</dbReference>
<dbReference type="OrthoDB" id="546893at2759"/>
<keyword evidence="1 4" id="KW-0812">Transmembrane</keyword>
<feature type="transmembrane region" description="Helical" evidence="4">
    <location>
        <begin position="340"/>
        <end position="359"/>
    </location>
</feature>
<reference evidence="5" key="1">
    <citation type="submission" date="2019-05" db="EMBL/GenBank/DDBJ databases">
        <title>Annotation for the trematode Paragonimus heterotremus.</title>
        <authorList>
            <person name="Choi Y.-J."/>
        </authorList>
    </citation>
    <scope>NUCLEOTIDE SEQUENCE</scope>
    <source>
        <strain evidence="5">LC</strain>
    </source>
</reference>
<dbReference type="Gene3D" id="1.20.1250.20">
    <property type="entry name" value="MFS general substrate transporter like domains"/>
    <property type="match status" value="1"/>
</dbReference>
<keyword evidence="2 4" id="KW-1133">Transmembrane helix</keyword>
<dbReference type="InterPro" id="IPR011701">
    <property type="entry name" value="MFS"/>
</dbReference>
<dbReference type="Proteomes" id="UP000748531">
    <property type="component" value="Unassembled WGS sequence"/>
</dbReference>
<evidence type="ECO:0000313" key="6">
    <source>
        <dbReference type="Proteomes" id="UP000748531"/>
    </source>
</evidence>
<gene>
    <name evidence="5" type="ORF">PHET_07937</name>
</gene>
<dbReference type="InterPro" id="IPR036259">
    <property type="entry name" value="MFS_trans_sf"/>
</dbReference>
<comment type="caution">
    <text evidence="5">The sequence shown here is derived from an EMBL/GenBank/DDBJ whole genome shotgun (WGS) entry which is preliminary data.</text>
</comment>
<dbReference type="AlphaFoldDB" id="A0A8J4SVD6"/>